<evidence type="ECO:0008006" key="6">
    <source>
        <dbReference type="Google" id="ProtNLM"/>
    </source>
</evidence>
<evidence type="ECO:0000313" key="5">
    <source>
        <dbReference type="Proteomes" id="UP000187465"/>
    </source>
</evidence>
<dbReference type="Proteomes" id="UP000187158">
    <property type="component" value="Unassembled WGS sequence"/>
</dbReference>
<feature type="chain" id="PRO_5015068883" description="Copper amine oxidase-like N-terminal domain-containing protein" evidence="1">
    <location>
        <begin position="26"/>
        <end position="426"/>
    </location>
</feature>
<sequence length="426" mass="48714">MLKKSALLILSFLLLLLPHSITVYADTQVSSAIKSLSMEEAIQLALTNYVDIKLSQWNIAETDSKFSYVSSEEKKLEQKNVVTTSGLLPVNPDIFINSIPGYADLSEEEQAGVNQSILIQIMINTSLNQWVSAQNESQNSYNQETKTAQLKEFRDQLRTLETDKVINQLRLQKTEALIRYYAVQKYYQLSSLKKTIEYDKQESQYWFQQSEDTLRSYEHGLLSKRSLDDFNRKNIVQKSIFERNLRSYEAQLEQFKLELGLSSYSEVLLDDVISSTPEPVNCNTVISLSSNYDLREEDARITLAKDNLDAAKASDAELITYYSVLWSSQIAHKNIVQQQLEEKLASYKPEANEIDFEYSELKEQQLELVRVSQDNDTLLNSGLISAAQADQDKLDLLNLNRQFDKQKVKYGLFQAKVTLALSGVIL</sequence>
<evidence type="ECO:0000313" key="2">
    <source>
        <dbReference type="EMBL" id="OMD19378.1"/>
    </source>
</evidence>
<accession>A0A1R0WVZ8</accession>
<proteinExistence type="predicted"/>
<organism evidence="3 5">
    <name type="scientific">Paenibacillus odorifer</name>
    <dbReference type="NCBI Taxonomy" id="189426"/>
    <lineage>
        <taxon>Bacteria</taxon>
        <taxon>Bacillati</taxon>
        <taxon>Bacillota</taxon>
        <taxon>Bacilli</taxon>
        <taxon>Bacillales</taxon>
        <taxon>Paenibacillaceae</taxon>
        <taxon>Paenibacillus</taxon>
    </lineage>
</organism>
<gene>
    <name evidence="3" type="ORF">BJP51_06785</name>
    <name evidence="2" type="ORF">BSO21_25670</name>
</gene>
<evidence type="ECO:0000256" key="1">
    <source>
        <dbReference type="SAM" id="SignalP"/>
    </source>
</evidence>
<dbReference type="Gene3D" id="1.20.1600.10">
    <property type="entry name" value="Outer membrane efflux proteins (OEP)"/>
    <property type="match status" value="1"/>
</dbReference>
<keyword evidence="1" id="KW-0732">Signal</keyword>
<dbReference type="RefSeq" id="WP_076179816.1">
    <property type="nucleotide sequence ID" value="NZ_DALZAY010000016.1"/>
</dbReference>
<dbReference type="Proteomes" id="UP000187465">
    <property type="component" value="Unassembled WGS sequence"/>
</dbReference>
<dbReference type="STRING" id="189426.PODO_28240"/>
<dbReference type="EMBL" id="MPVP01000243">
    <property type="protein sequence ID" value="OMD19378.1"/>
    <property type="molecule type" value="Genomic_DNA"/>
</dbReference>
<dbReference type="SUPFAM" id="SSF56954">
    <property type="entry name" value="Outer membrane efflux proteins (OEP)"/>
    <property type="match status" value="1"/>
</dbReference>
<keyword evidence="4" id="KW-1185">Reference proteome</keyword>
<comment type="caution">
    <text evidence="3">The sequence shown here is derived from an EMBL/GenBank/DDBJ whole genome shotgun (WGS) entry which is preliminary data.</text>
</comment>
<dbReference type="eggNOG" id="ENOG50334P3">
    <property type="taxonomic scope" value="Bacteria"/>
</dbReference>
<dbReference type="AlphaFoldDB" id="A0A1R0WVZ8"/>
<evidence type="ECO:0000313" key="3">
    <source>
        <dbReference type="EMBL" id="OMD22516.1"/>
    </source>
</evidence>
<dbReference type="EMBL" id="MKQP01000067">
    <property type="protein sequence ID" value="OMD22516.1"/>
    <property type="molecule type" value="Genomic_DNA"/>
</dbReference>
<reference evidence="3 5" key="1">
    <citation type="submission" date="2016-10" db="EMBL/GenBank/DDBJ databases">
        <title>Paenibacillus species isolates.</title>
        <authorList>
            <person name="Beno S.M."/>
        </authorList>
    </citation>
    <scope>NUCLEOTIDE SEQUENCE [LARGE SCALE GENOMIC DNA]</scope>
    <source>
        <strain evidence="2 4">FSL H7-0433</strain>
        <strain evidence="3 5">FSL H7-0604</strain>
    </source>
</reference>
<name>A0A1R0WVZ8_9BACL</name>
<protein>
    <recommendedName>
        <fullName evidence="6">Copper amine oxidase-like N-terminal domain-containing protein</fullName>
    </recommendedName>
</protein>
<feature type="signal peptide" evidence="1">
    <location>
        <begin position="1"/>
        <end position="25"/>
    </location>
</feature>
<evidence type="ECO:0000313" key="4">
    <source>
        <dbReference type="Proteomes" id="UP000187158"/>
    </source>
</evidence>